<dbReference type="Pfam" id="PF22658">
    <property type="entry name" value="YycE-like_N"/>
    <property type="match status" value="1"/>
</dbReference>
<sequence length="50" mass="6090">MKYEWSKSMPVVQVRIARPTDQLAKVAEFYKEVLYARPLNLWYNMVESYF</sequence>
<protein>
    <recommendedName>
        <fullName evidence="1">YycE-like N-terminal domain-containing protein</fullName>
    </recommendedName>
</protein>
<keyword evidence="3" id="KW-1185">Reference proteome</keyword>
<evidence type="ECO:0000259" key="1">
    <source>
        <dbReference type="Pfam" id="PF22658"/>
    </source>
</evidence>
<organism evidence="2 3">
    <name type="scientific">Effusibacillus consociatus</name>
    <dbReference type="NCBI Taxonomy" id="1117041"/>
    <lineage>
        <taxon>Bacteria</taxon>
        <taxon>Bacillati</taxon>
        <taxon>Bacillota</taxon>
        <taxon>Bacilli</taxon>
        <taxon>Bacillales</taxon>
        <taxon>Alicyclobacillaceae</taxon>
        <taxon>Effusibacillus</taxon>
    </lineage>
</organism>
<dbReference type="Gene3D" id="3.10.180.10">
    <property type="entry name" value="2,3-Dihydroxybiphenyl 1,2-Dioxygenase, domain 1"/>
    <property type="match status" value="1"/>
</dbReference>
<reference evidence="3" key="1">
    <citation type="journal article" date="2019" name="Int. J. Syst. Evol. Microbiol.">
        <title>The Global Catalogue of Microorganisms (GCM) 10K type strain sequencing project: providing services to taxonomists for standard genome sequencing and annotation.</title>
        <authorList>
            <consortium name="The Broad Institute Genomics Platform"/>
            <consortium name="The Broad Institute Genome Sequencing Center for Infectious Disease"/>
            <person name="Wu L."/>
            <person name="Ma J."/>
        </authorList>
    </citation>
    <scope>NUCLEOTIDE SEQUENCE [LARGE SCALE GENOMIC DNA]</scope>
    <source>
        <strain evidence="3">WYCCWR 12678</strain>
    </source>
</reference>
<dbReference type="InterPro" id="IPR058998">
    <property type="entry name" value="YycE-like_N"/>
</dbReference>
<comment type="caution">
    <text evidence="2">The sequence shown here is derived from an EMBL/GenBank/DDBJ whole genome shotgun (WGS) entry which is preliminary data.</text>
</comment>
<accession>A0ABV9Q2W6</accession>
<feature type="domain" description="YycE-like N-terminal" evidence="1">
    <location>
        <begin position="14"/>
        <end position="34"/>
    </location>
</feature>
<gene>
    <name evidence="2" type="ORF">ACFO8Q_12555</name>
</gene>
<dbReference type="RefSeq" id="WP_380026108.1">
    <property type="nucleotide sequence ID" value="NZ_JBHSHC010000097.1"/>
</dbReference>
<proteinExistence type="predicted"/>
<dbReference type="Proteomes" id="UP001596002">
    <property type="component" value="Unassembled WGS sequence"/>
</dbReference>
<name>A0ABV9Q2W6_9BACL</name>
<dbReference type="InterPro" id="IPR029068">
    <property type="entry name" value="Glyas_Bleomycin-R_OHBP_Dase"/>
</dbReference>
<evidence type="ECO:0000313" key="2">
    <source>
        <dbReference type="EMBL" id="MFC4768179.1"/>
    </source>
</evidence>
<dbReference type="EMBL" id="JBHSHC010000097">
    <property type="protein sequence ID" value="MFC4768179.1"/>
    <property type="molecule type" value="Genomic_DNA"/>
</dbReference>
<evidence type="ECO:0000313" key="3">
    <source>
        <dbReference type="Proteomes" id="UP001596002"/>
    </source>
</evidence>